<feature type="transmembrane region" description="Helical" evidence="1">
    <location>
        <begin position="47"/>
        <end position="67"/>
    </location>
</feature>
<accession>A0A286GP05</accession>
<evidence type="ECO:0000313" key="2">
    <source>
        <dbReference type="EMBL" id="SOD97273.1"/>
    </source>
</evidence>
<keyword evidence="1" id="KW-0472">Membrane</keyword>
<keyword evidence="1" id="KW-1133">Transmembrane helix</keyword>
<dbReference type="RefSeq" id="WP_097183223.1">
    <property type="nucleotide sequence ID" value="NZ_OCNK01000002.1"/>
</dbReference>
<dbReference type="Proteomes" id="UP000219482">
    <property type="component" value="Unassembled WGS sequence"/>
</dbReference>
<keyword evidence="1" id="KW-0812">Transmembrane</keyword>
<feature type="transmembrane region" description="Helical" evidence="1">
    <location>
        <begin position="88"/>
        <end position="109"/>
    </location>
</feature>
<gene>
    <name evidence="2" type="ORF">SAMN06272739_1399</name>
</gene>
<dbReference type="AlphaFoldDB" id="A0A286GP05"/>
<evidence type="ECO:0000256" key="1">
    <source>
        <dbReference type="SAM" id="Phobius"/>
    </source>
</evidence>
<protein>
    <submittedName>
        <fullName evidence="2">Uncharacterized protein</fullName>
    </submittedName>
</protein>
<organism evidence="2 3">
    <name type="scientific">Blastococcus haudaquaticus</name>
    <dbReference type="NCBI Taxonomy" id="1938745"/>
    <lineage>
        <taxon>Bacteria</taxon>
        <taxon>Bacillati</taxon>
        <taxon>Actinomycetota</taxon>
        <taxon>Actinomycetes</taxon>
        <taxon>Geodermatophilales</taxon>
        <taxon>Geodermatophilaceae</taxon>
        <taxon>Blastococcus</taxon>
    </lineage>
</organism>
<reference evidence="3" key="1">
    <citation type="submission" date="2017-09" db="EMBL/GenBank/DDBJ databases">
        <authorList>
            <person name="Varghese N."/>
            <person name="Submissions S."/>
        </authorList>
    </citation>
    <scope>NUCLEOTIDE SEQUENCE [LARGE SCALE GENOMIC DNA]</scope>
    <source>
        <strain evidence="3">DSM 44270</strain>
    </source>
</reference>
<feature type="transmembrane region" description="Helical" evidence="1">
    <location>
        <begin position="115"/>
        <end position="137"/>
    </location>
</feature>
<name>A0A286GP05_9ACTN</name>
<evidence type="ECO:0000313" key="3">
    <source>
        <dbReference type="Proteomes" id="UP000219482"/>
    </source>
</evidence>
<keyword evidence="3" id="KW-1185">Reference proteome</keyword>
<feature type="transmembrane region" description="Helical" evidence="1">
    <location>
        <begin position="21"/>
        <end position="41"/>
    </location>
</feature>
<dbReference type="EMBL" id="OCNK01000002">
    <property type="protein sequence ID" value="SOD97273.1"/>
    <property type="molecule type" value="Genomic_DNA"/>
</dbReference>
<proteinExistence type="predicted"/>
<sequence>MIGGRRPPADAAAVRAWQRTGLAFGIPGAVLLAAALVVRLIHGRAGWSYLAPALLGLFAGLVAVVYLRRVWSEAAHVRTPLTPWGVRSSSAFLVLWGLGVLLNGSPPLVVQVPSWVRTLLAVGMLLALGVTVVVAALERRAESPSPTP</sequence>